<dbReference type="Proteomes" id="UP000291469">
    <property type="component" value="Chromosome"/>
</dbReference>
<dbReference type="EMBL" id="CP036402">
    <property type="protein sequence ID" value="QBI20192.1"/>
    <property type="molecule type" value="Genomic_DNA"/>
</dbReference>
<evidence type="ECO:0000313" key="4">
    <source>
        <dbReference type="Proteomes" id="UP000291469"/>
    </source>
</evidence>
<protein>
    <submittedName>
        <fullName evidence="3">DUF47 family protein</fullName>
    </submittedName>
</protein>
<dbReference type="AlphaFoldDB" id="A0A411YGI6"/>
<dbReference type="InterPro" id="IPR038078">
    <property type="entry name" value="PhoU-like_sf"/>
</dbReference>
<dbReference type="Gene3D" id="1.20.58.220">
    <property type="entry name" value="Phosphate transport system protein phou homolog 2, domain 2"/>
    <property type="match status" value="1"/>
</dbReference>
<dbReference type="Pfam" id="PF01865">
    <property type="entry name" value="PhoU_div"/>
    <property type="match status" value="1"/>
</dbReference>
<dbReference type="PANTHER" id="PTHR37298">
    <property type="entry name" value="UPF0111 PROTEIN YKAA"/>
    <property type="match status" value="1"/>
</dbReference>
<gene>
    <name evidence="3" type="ORF">ER308_11865</name>
</gene>
<dbReference type="PANTHER" id="PTHR37298:SF1">
    <property type="entry name" value="UPF0111 PROTEIN YKAA"/>
    <property type="match status" value="1"/>
</dbReference>
<sequence>MRWLRTLLRDLTGRRDGEFVGMLQGQVDCGISAAAWLRDAAAGDTGLDEALAEVRRVEAEADRTRDTLVAELNRSLTTPLDREDLMRLSRALDNVVDNLRDLADTLDAFRVSDPSGCVRPLDELWAGLNALHAVIGQLDGGSIAGLAAAARDAKRVSRVRVAFVEGLRELFTEPVTGDVLARRELLRRLDVVGLRLGEACDALADAALKRA</sequence>
<evidence type="ECO:0000313" key="3">
    <source>
        <dbReference type="EMBL" id="QBI20192.1"/>
    </source>
</evidence>
<comment type="similarity">
    <text evidence="1">Belongs to the UPF0111 family.</text>
</comment>
<reference evidence="3 4" key="1">
    <citation type="submission" date="2019-01" db="EMBL/GenBank/DDBJ databases">
        <title>Egibacter rhizosphaerae EGI 80759T.</title>
        <authorList>
            <person name="Chen D.-D."/>
            <person name="Tian Y."/>
            <person name="Jiao J.-Y."/>
            <person name="Zhang X.-T."/>
            <person name="Zhang Y.-G."/>
            <person name="Zhang Y."/>
            <person name="Xiao M."/>
            <person name="Shu W.-S."/>
            <person name="Li W.-J."/>
        </authorList>
    </citation>
    <scope>NUCLEOTIDE SEQUENCE [LARGE SCALE GENOMIC DNA]</scope>
    <source>
        <strain evidence="3 4">EGI 80759</strain>
    </source>
</reference>
<keyword evidence="4" id="KW-1185">Reference proteome</keyword>
<feature type="coiled-coil region" evidence="2">
    <location>
        <begin position="47"/>
        <end position="105"/>
    </location>
</feature>
<dbReference type="RefSeq" id="WP_131155189.1">
    <property type="nucleotide sequence ID" value="NZ_CP036402.1"/>
</dbReference>
<dbReference type="KEGG" id="erz:ER308_11865"/>
<keyword evidence="2" id="KW-0175">Coiled coil</keyword>
<proteinExistence type="inferred from homology"/>
<dbReference type="OrthoDB" id="3256141at2"/>
<dbReference type="InterPro" id="IPR052912">
    <property type="entry name" value="UPF0111_domain"/>
</dbReference>
<evidence type="ECO:0000256" key="2">
    <source>
        <dbReference type="SAM" id="Coils"/>
    </source>
</evidence>
<accession>A0A411YGI6</accession>
<name>A0A411YGI6_9ACTN</name>
<organism evidence="3 4">
    <name type="scientific">Egibacter rhizosphaerae</name>
    <dbReference type="NCBI Taxonomy" id="1670831"/>
    <lineage>
        <taxon>Bacteria</taxon>
        <taxon>Bacillati</taxon>
        <taxon>Actinomycetota</taxon>
        <taxon>Nitriliruptoria</taxon>
        <taxon>Egibacterales</taxon>
        <taxon>Egibacteraceae</taxon>
        <taxon>Egibacter</taxon>
    </lineage>
</organism>
<dbReference type="InterPro" id="IPR018445">
    <property type="entry name" value="Put_Phosphate_transp_reg"/>
</dbReference>
<evidence type="ECO:0000256" key="1">
    <source>
        <dbReference type="ARBA" id="ARBA00008591"/>
    </source>
</evidence>